<sequence length="99" mass="11337">MTPRIYRDKEAQVWVVAVGSLTRPCASFQEAQLVMQRYLREKLSLGRRIRESEERRLREHGDKPCSYYGCEYAADVSVQGMNFCIVHGANARKTLRGAA</sequence>
<accession>A0A2A4AKW4</accession>
<name>A0A2A4AKW4_9CORY</name>
<comment type="caution">
    <text evidence="1">The sequence shown here is derived from an EMBL/GenBank/DDBJ whole genome shotgun (WGS) entry which is preliminary data.</text>
</comment>
<evidence type="ECO:0000313" key="1">
    <source>
        <dbReference type="EMBL" id="PCC83111.1"/>
    </source>
</evidence>
<organism evidence="1 2">
    <name type="scientific">Corynebacterium accolens</name>
    <dbReference type="NCBI Taxonomy" id="38284"/>
    <lineage>
        <taxon>Bacteria</taxon>
        <taxon>Bacillati</taxon>
        <taxon>Actinomycetota</taxon>
        <taxon>Actinomycetes</taxon>
        <taxon>Mycobacteriales</taxon>
        <taxon>Corynebacteriaceae</taxon>
        <taxon>Corynebacterium</taxon>
    </lineage>
</organism>
<dbReference type="EMBL" id="NWBP01000016">
    <property type="protein sequence ID" value="PCC83111.1"/>
    <property type="molecule type" value="Genomic_DNA"/>
</dbReference>
<evidence type="ECO:0000313" key="2">
    <source>
        <dbReference type="Proteomes" id="UP000218690"/>
    </source>
</evidence>
<reference evidence="1 2" key="1">
    <citation type="submission" date="2017-09" db="EMBL/GenBank/DDBJ databases">
        <title>Draft Genome Sequence of Corynebacterium accolens AH4003.</title>
        <authorList>
            <person name="Chen Y."/>
            <person name="Oosthuysen W.F."/>
            <person name="Kelley S."/>
            <person name="Horswill A."/>
        </authorList>
    </citation>
    <scope>NUCLEOTIDE SEQUENCE [LARGE SCALE GENOMIC DNA]</scope>
    <source>
        <strain evidence="1 2">AH4003</strain>
    </source>
</reference>
<dbReference type="Proteomes" id="UP000218690">
    <property type="component" value="Unassembled WGS sequence"/>
</dbReference>
<gene>
    <name evidence="1" type="ORF">COM45_04770</name>
</gene>
<protein>
    <submittedName>
        <fullName evidence="1">Uncharacterized protein</fullName>
    </submittedName>
</protein>
<dbReference type="AlphaFoldDB" id="A0A2A4AKW4"/>
<proteinExistence type="predicted"/>